<comment type="caution">
    <text evidence="1">The sequence shown here is derived from an EMBL/GenBank/DDBJ whole genome shotgun (WGS) entry which is preliminary data.</text>
</comment>
<gene>
    <name evidence="1" type="ORF">GT755_12395</name>
</gene>
<dbReference type="Proteomes" id="UP000479526">
    <property type="component" value="Unassembled WGS sequence"/>
</dbReference>
<reference evidence="1 2" key="1">
    <citation type="submission" date="2020-01" db="EMBL/GenBank/DDBJ databases">
        <title>Herbidospora sp. NEAU-GS84 nov., a novel actinomycete isolated from soil.</title>
        <authorList>
            <person name="Han L."/>
        </authorList>
    </citation>
    <scope>NUCLEOTIDE SEQUENCE [LARGE SCALE GENOMIC DNA]</scope>
    <source>
        <strain evidence="1 2">NEAU-GS84</strain>
    </source>
</reference>
<sequence>MLKPLAKYQLALELAGHDPFESGREPYRRADILIKLRNWLVHYKPNSQPLDKGHEVGKHLKPSDFTANQLSTARHQWFPDRVLGAGCADWAWRSARTFTDEFAKRTGLVLNYQRADFGDPLPR</sequence>
<evidence type="ECO:0000313" key="2">
    <source>
        <dbReference type="Proteomes" id="UP000479526"/>
    </source>
</evidence>
<accession>A0A7C9J276</accession>
<organism evidence="1 2">
    <name type="scientific">Herbidospora solisilvae</name>
    <dbReference type="NCBI Taxonomy" id="2696284"/>
    <lineage>
        <taxon>Bacteria</taxon>
        <taxon>Bacillati</taxon>
        <taxon>Actinomycetota</taxon>
        <taxon>Actinomycetes</taxon>
        <taxon>Streptosporangiales</taxon>
        <taxon>Streptosporangiaceae</taxon>
        <taxon>Herbidospora</taxon>
    </lineage>
</organism>
<keyword evidence="2" id="KW-1185">Reference proteome</keyword>
<proteinExistence type="predicted"/>
<name>A0A7C9J276_9ACTN</name>
<dbReference type="EMBL" id="WXEW01000003">
    <property type="protein sequence ID" value="NAS22482.1"/>
    <property type="molecule type" value="Genomic_DNA"/>
</dbReference>
<dbReference type="AlphaFoldDB" id="A0A7C9J276"/>
<evidence type="ECO:0000313" key="1">
    <source>
        <dbReference type="EMBL" id="NAS22482.1"/>
    </source>
</evidence>
<dbReference type="RefSeq" id="WP_161479845.1">
    <property type="nucleotide sequence ID" value="NZ_WXEW01000003.1"/>
</dbReference>
<protein>
    <submittedName>
        <fullName evidence="1">Uncharacterized protein</fullName>
    </submittedName>
</protein>